<evidence type="ECO:0000256" key="1">
    <source>
        <dbReference type="SAM" id="Phobius"/>
    </source>
</evidence>
<organism evidence="2 3">
    <name type="scientific">Mytilus edulis</name>
    <name type="common">Blue mussel</name>
    <dbReference type="NCBI Taxonomy" id="6550"/>
    <lineage>
        <taxon>Eukaryota</taxon>
        <taxon>Metazoa</taxon>
        <taxon>Spiralia</taxon>
        <taxon>Lophotrochozoa</taxon>
        <taxon>Mollusca</taxon>
        <taxon>Bivalvia</taxon>
        <taxon>Autobranchia</taxon>
        <taxon>Pteriomorphia</taxon>
        <taxon>Mytilida</taxon>
        <taxon>Mytiloidea</taxon>
        <taxon>Mytilidae</taxon>
        <taxon>Mytilinae</taxon>
        <taxon>Mytilus</taxon>
    </lineage>
</organism>
<reference evidence="2" key="1">
    <citation type="submission" date="2021-03" db="EMBL/GenBank/DDBJ databases">
        <authorList>
            <person name="Bekaert M."/>
        </authorList>
    </citation>
    <scope>NUCLEOTIDE SEQUENCE</scope>
</reference>
<dbReference type="Proteomes" id="UP000683360">
    <property type="component" value="Unassembled WGS sequence"/>
</dbReference>
<protein>
    <submittedName>
        <fullName evidence="2">Uncharacterized protein</fullName>
    </submittedName>
</protein>
<dbReference type="SUPFAM" id="SSF57184">
    <property type="entry name" value="Growth factor receptor domain"/>
    <property type="match status" value="1"/>
</dbReference>
<keyword evidence="1" id="KW-0472">Membrane</keyword>
<dbReference type="PANTHER" id="PTHR24035">
    <property type="entry name" value="MULTIPLE EPIDERMAL GROWTH FACTOR-LIKE DOMAINS PROTEIN"/>
    <property type="match status" value="1"/>
</dbReference>
<dbReference type="OrthoDB" id="6160251at2759"/>
<proteinExistence type="predicted"/>
<dbReference type="InterPro" id="IPR009030">
    <property type="entry name" value="Growth_fac_rcpt_cys_sf"/>
</dbReference>
<evidence type="ECO:0000313" key="3">
    <source>
        <dbReference type="Proteomes" id="UP000683360"/>
    </source>
</evidence>
<feature type="transmembrane region" description="Helical" evidence="1">
    <location>
        <begin position="175"/>
        <end position="198"/>
    </location>
</feature>
<keyword evidence="3" id="KW-1185">Reference proteome</keyword>
<evidence type="ECO:0000313" key="2">
    <source>
        <dbReference type="EMBL" id="CAG2221983.1"/>
    </source>
</evidence>
<gene>
    <name evidence="2" type="ORF">MEDL_35350</name>
</gene>
<dbReference type="EMBL" id="CAJPWZ010001713">
    <property type="protein sequence ID" value="CAG2221983.1"/>
    <property type="molecule type" value="Genomic_DNA"/>
</dbReference>
<sequence>MYSLIIVTAYQLLQISRTLNLTSKNVCPKHLQPVENVVRNISKDVLIVECCPNYIAKNGICEPCPAGTYGKSCDIPCILGQYGKMCNSTCNCSSVQVCNNIFGCVCPEGLTGNKCDRACPDGKYGEDCDDDCNCSTCSTCDNATGNCLCDEQSIPLEILTTKEYTSEKDHSSHFITVYVGMASALLVLVCIVAVIVRVKQKVYRFFRSGKRKCPNVKHKLRKIIPKKSDDHTHNESVEAVPNSFQAHAQPFLCELGDGYCEVSDVISVPNHTRHTGIDHIDITS</sequence>
<keyword evidence="1" id="KW-1133">Transmembrane helix</keyword>
<accession>A0A8S3SPP9</accession>
<dbReference type="PANTHER" id="PTHR24035:SF109">
    <property type="entry name" value="PROTEIN DRAPER"/>
    <property type="match status" value="1"/>
</dbReference>
<dbReference type="AlphaFoldDB" id="A0A8S3SPP9"/>
<comment type="caution">
    <text evidence="2">The sequence shown here is derived from an EMBL/GenBank/DDBJ whole genome shotgun (WGS) entry which is preliminary data.</text>
</comment>
<dbReference type="Gene3D" id="2.170.300.10">
    <property type="entry name" value="Tie2 ligand-binding domain superfamily"/>
    <property type="match status" value="1"/>
</dbReference>
<dbReference type="InterPro" id="IPR052108">
    <property type="entry name" value="MEGF/SIB"/>
</dbReference>
<name>A0A8S3SPP9_MYTED</name>
<keyword evidence="1" id="KW-0812">Transmembrane</keyword>